<feature type="compositionally biased region" description="Polar residues" evidence="2">
    <location>
        <begin position="562"/>
        <end position="573"/>
    </location>
</feature>
<reference evidence="4 5" key="1">
    <citation type="submission" date="2024-01" db="EMBL/GenBank/DDBJ databases">
        <authorList>
            <consortium name="Genoscope - CEA"/>
            <person name="William W."/>
        </authorList>
    </citation>
    <scope>NUCLEOTIDE SEQUENCE [LARGE SCALE GENOMIC DNA]</scope>
    <source>
        <strain evidence="4 5">29B2s-10</strain>
    </source>
</reference>
<feature type="region of interest" description="Disordered" evidence="2">
    <location>
        <begin position="625"/>
        <end position="761"/>
    </location>
</feature>
<name>A0ABP0EA09_9ASCO</name>
<dbReference type="InterPro" id="IPR000504">
    <property type="entry name" value="RRM_dom"/>
</dbReference>
<dbReference type="SMART" id="SM00360">
    <property type="entry name" value="RRM"/>
    <property type="match status" value="1"/>
</dbReference>
<feature type="compositionally biased region" description="Pro residues" evidence="2">
    <location>
        <begin position="677"/>
        <end position="687"/>
    </location>
</feature>
<dbReference type="EMBL" id="OZ004256">
    <property type="protein sequence ID" value="CAK7902622.1"/>
    <property type="molecule type" value="Genomic_DNA"/>
</dbReference>
<feature type="region of interest" description="Disordered" evidence="2">
    <location>
        <begin position="441"/>
        <end position="461"/>
    </location>
</feature>
<dbReference type="PROSITE" id="PS50102">
    <property type="entry name" value="RRM"/>
    <property type="match status" value="1"/>
</dbReference>
<feature type="compositionally biased region" description="Polar residues" evidence="2">
    <location>
        <begin position="739"/>
        <end position="761"/>
    </location>
</feature>
<dbReference type="Pfam" id="PF00076">
    <property type="entry name" value="RRM_1"/>
    <property type="match status" value="1"/>
</dbReference>
<feature type="compositionally biased region" description="Polar residues" evidence="2">
    <location>
        <begin position="140"/>
        <end position="154"/>
    </location>
</feature>
<keyword evidence="1" id="KW-0694">RNA-binding</keyword>
<evidence type="ECO:0000256" key="2">
    <source>
        <dbReference type="SAM" id="MobiDB-lite"/>
    </source>
</evidence>
<feature type="compositionally biased region" description="Low complexity" evidence="2">
    <location>
        <begin position="127"/>
        <end position="139"/>
    </location>
</feature>
<feature type="region of interest" description="Disordered" evidence="2">
    <location>
        <begin position="270"/>
        <end position="294"/>
    </location>
</feature>
<evidence type="ECO:0000313" key="4">
    <source>
        <dbReference type="EMBL" id="CAK7902622.1"/>
    </source>
</evidence>
<feature type="compositionally biased region" description="Polar residues" evidence="2">
    <location>
        <begin position="625"/>
        <end position="642"/>
    </location>
</feature>
<sequence length="761" mass="82320">MDLRNLSSTPNQLDSMQRRPSLSSLSSTSGYASSTYGNTTPQLSNQRINQARNFAGLTTNSSSTNLQGSWFNAGTPPGGSTVQTQVVNNVAPWVEQQQAQQQAGVGALGKPEKSGSKRSSSNGPGGRVNNNGNHNNNTNIEQSSMVNGSSNDNEGINRHEEDEEDEDVDGEDRELDDDDELIPTAIVIKNIPFAIKKEQLLDVMTKLNLPLPYAFNYHFDNGVFRGLAFANFTSTNETSSVVNLLNGREIGGRKLRVEYKKMLPLQERERIEREKREKRGQLEEQHRSTSNASLASLMSTASTTAATKNLSVSGSGTQNTSQTERLFVAFPSQVQSASPLPLIPAEVNFNDPDVLDLYTQLVLYRDDSTKSVFELAFPSTLTIGQRKILSILASFLNLLELYDNGIIIIRRKPGQAPLARSTLVISPHPPSHSSSMMNLNQLNTNGGATPVPTAGSGQPELLRSHSQSAIPISTRPMTQSSTPIQSQFPQYQQSSTANQSISSTGGGNSGRSMYAPQATTSSYYQPPPPPPQQQQQQPNQQQGGTTQHGQSYQQGPPPPSVAQGSSQTNTPAMGSSAAALLRSSNNRSYVDVRATPPLQNSFIHHGTESPTPQHHHFFSNGIQLQSGQVSQPGTPLTGSDINSRFAPFGQHSNLTGSYTSLSTTQPQGQNQSGGQPTPQPSTQPPSQPQQQQQQQPQPSHQHHHQHHSHQQPPTQQAPHYVSSEDYQEGIQQKFGGLNLGNTYDAANTSGSGSNNGIWGPK</sequence>
<evidence type="ECO:0000259" key="3">
    <source>
        <dbReference type="PROSITE" id="PS50102"/>
    </source>
</evidence>
<feature type="compositionally biased region" description="Basic residues" evidence="2">
    <location>
        <begin position="700"/>
        <end position="709"/>
    </location>
</feature>
<feature type="compositionally biased region" description="Polar residues" evidence="2">
    <location>
        <begin position="473"/>
        <end position="503"/>
    </location>
</feature>
<evidence type="ECO:0000256" key="1">
    <source>
        <dbReference type="PROSITE-ProRule" id="PRU00176"/>
    </source>
</evidence>
<dbReference type="InterPro" id="IPR035979">
    <property type="entry name" value="RBD_domain_sf"/>
</dbReference>
<dbReference type="Gene3D" id="3.30.70.330">
    <property type="match status" value="1"/>
</dbReference>
<dbReference type="InterPro" id="IPR034186">
    <property type="entry name" value="PIN4-like_RRM"/>
</dbReference>
<dbReference type="CDD" id="cd12253">
    <property type="entry name" value="RRM_PIN4_like"/>
    <property type="match status" value="1"/>
</dbReference>
<feature type="compositionally biased region" description="Low complexity" evidence="2">
    <location>
        <begin position="533"/>
        <end position="554"/>
    </location>
</feature>
<feature type="compositionally biased region" description="Basic and acidic residues" evidence="2">
    <location>
        <begin position="270"/>
        <end position="287"/>
    </location>
</feature>
<feature type="compositionally biased region" description="Low complexity" evidence="2">
    <location>
        <begin position="662"/>
        <end position="676"/>
    </location>
</feature>
<gene>
    <name evidence="4" type="ORF">CAAN4_D00826</name>
</gene>
<dbReference type="InterPro" id="IPR012677">
    <property type="entry name" value="Nucleotide-bd_a/b_plait_sf"/>
</dbReference>
<feature type="domain" description="RRM" evidence="3">
    <location>
        <begin position="184"/>
        <end position="262"/>
    </location>
</feature>
<keyword evidence="5" id="KW-1185">Reference proteome</keyword>
<feature type="region of interest" description="Disordered" evidence="2">
    <location>
        <begin position="473"/>
        <end position="578"/>
    </location>
</feature>
<feature type="compositionally biased region" description="Low complexity" evidence="2">
    <location>
        <begin position="688"/>
        <end position="699"/>
    </location>
</feature>
<feature type="region of interest" description="Disordered" evidence="2">
    <location>
        <begin position="1"/>
        <end position="43"/>
    </location>
</feature>
<feature type="compositionally biased region" description="Acidic residues" evidence="2">
    <location>
        <begin position="161"/>
        <end position="178"/>
    </location>
</feature>
<feature type="compositionally biased region" description="Low complexity" evidence="2">
    <location>
        <begin position="21"/>
        <end position="37"/>
    </location>
</feature>
<proteinExistence type="predicted"/>
<feature type="compositionally biased region" description="Polar residues" evidence="2">
    <location>
        <begin position="650"/>
        <end position="661"/>
    </location>
</feature>
<dbReference type="Proteomes" id="UP001497600">
    <property type="component" value="Chromosome D"/>
</dbReference>
<accession>A0ABP0EA09</accession>
<evidence type="ECO:0000313" key="5">
    <source>
        <dbReference type="Proteomes" id="UP001497600"/>
    </source>
</evidence>
<organism evidence="4 5">
    <name type="scientific">[Candida] anglica</name>
    <dbReference type="NCBI Taxonomy" id="148631"/>
    <lineage>
        <taxon>Eukaryota</taxon>
        <taxon>Fungi</taxon>
        <taxon>Dikarya</taxon>
        <taxon>Ascomycota</taxon>
        <taxon>Saccharomycotina</taxon>
        <taxon>Pichiomycetes</taxon>
        <taxon>Debaryomycetaceae</taxon>
        <taxon>Kurtzmaniella</taxon>
    </lineage>
</organism>
<protein>
    <recommendedName>
        <fullName evidence="3">RRM domain-containing protein</fullName>
    </recommendedName>
</protein>
<dbReference type="SUPFAM" id="SSF54928">
    <property type="entry name" value="RNA-binding domain, RBD"/>
    <property type="match status" value="1"/>
</dbReference>
<feature type="compositionally biased region" description="Polar residues" evidence="2">
    <location>
        <begin position="1"/>
        <end position="20"/>
    </location>
</feature>
<feature type="region of interest" description="Disordered" evidence="2">
    <location>
        <begin position="97"/>
        <end position="178"/>
    </location>
</feature>